<keyword evidence="4" id="KW-1185">Reference proteome</keyword>
<dbReference type="Proteomes" id="UP001327560">
    <property type="component" value="Chromosome 1"/>
</dbReference>
<protein>
    <submittedName>
        <fullName evidence="3">G-type lectin S-receptor-like serine/threonine-protein kinase SD2-5</fullName>
    </submittedName>
</protein>
<feature type="signal peptide" evidence="1">
    <location>
        <begin position="1"/>
        <end position="29"/>
    </location>
</feature>
<evidence type="ECO:0000313" key="3">
    <source>
        <dbReference type="EMBL" id="WOK92703.1"/>
    </source>
</evidence>
<feature type="chain" id="PRO_5042816392" evidence="1">
    <location>
        <begin position="30"/>
        <end position="148"/>
    </location>
</feature>
<keyword evidence="3" id="KW-0418">Kinase</keyword>
<dbReference type="PROSITE" id="PS50927">
    <property type="entry name" value="BULB_LECTIN"/>
    <property type="match status" value="1"/>
</dbReference>
<dbReference type="SUPFAM" id="SSF51110">
    <property type="entry name" value="alpha-D-mannose-specific plant lectins"/>
    <property type="match status" value="1"/>
</dbReference>
<keyword evidence="1" id="KW-0732">Signal</keyword>
<evidence type="ECO:0000259" key="2">
    <source>
        <dbReference type="PROSITE" id="PS50927"/>
    </source>
</evidence>
<organism evidence="3 4">
    <name type="scientific">Canna indica</name>
    <name type="common">Indian-shot</name>
    <dbReference type="NCBI Taxonomy" id="4628"/>
    <lineage>
        <taxon>Eukaryota</taxon>
        <taxon>Viridiplantae</taxon>
        <taxon>Streptophyta</taxon>
        <taxon>Embryophyta</taxon>
        <taxon>Tracheophyta</taxon>
        <taxon>Spermatophyta</taxon>
        <taxon>Magnoliopsida</taxon>
        <taxon>Liliopsida</taxon>
        <taxon>Zingiberales</taxon>
        <taxon>Cannaceae</taxon>
        <taxon>Canna</taxon>
    </lineage>
</organism>
<keyword evidence="3" id="KW-0808">Transferase</keyword>
<dbReference type="InterPro" id="IPR036426">
    <property type="entry name" value="Bulb-type_lectin_dom_sf"/>
</dbReference>
<sequence>MLSVSDHPLLRRCLLFLLPLFAIPSLVRAQWDYPSAKLSTVWINSNSSLEHTVSFPDGSQVRSILLRQNSSSVIGPTFACGFYCSPPCDTFLLAVFVVSTNSGGGITLVVSPRVVWSANRDHPVAENAVLNFTAAGDLVLHDSDGTVV</sequence>
<dbReference type="InterPro" id="IPR001480">
    <property type="entry name" value="Bulb-type_lectin_dom"/>
</dbReference>
<name>A0AAQ3JMJ8_9LILI</name>
<dbReference type="EMBL" id="CP136890">
    <property type="protein sequence ID" value="WOK92703.1"/>
    <property type="molecule type" value="Genomic_DNA"/>
</dbReference>
<evidence type="ECO:0000256" key="1">
    <source>
        <dbReference type="SAM" id="SignalP"/>
    </source>
</evidence>
<proteinExistence type="predicted"/>
<dbReference type="AlphaFoldDB" id="A0AAQ3JMJ8"/>
<evidence type="ECO:0000313" key="4">
    <source>
        <dbReference type="Proteomes" id="UP001327560"/>
    </source>
</evidence>
<reference evidence="3 4" key="1">
    <citation type="submission" date="2023-10" db="EMBL/GenBank/DDBJ databases">
        <title>Chromosome-scale genome assembly provides insights into flower coloration mechanisms of Canna indica.</title>
        <authorList>
            <person name="Li C."/>
        </authorList>
    </citation>
    <scope>NUCLEOTIDE SEQUENCE [LARGE SCALE GENOMIC DNA]</scope>
    <source>
        <tissue evidence="3">Flower</tissue>
    </source>
</reference>
<gene>
    <name evidence="3" type="ORF">Cni_G01394</name>
</gene>
<feature type="domain" description="Bulb-type lectin" evidence="2">
    <location>
        <begin position="57"/>
        <end position="148"/>
    </location>
</feature>
<dbReference type="GO" id="GO:0051707">
    <property type="term" value="P:response to other organism"/>
    <property type="evidence" value="ECO:0007669"/>
    <property type="project" value="UniProtKB-ARBA"/>
</dbReference>
<dbReference type="GO" id="GO:0016301">
    <property type="term" value="F:kinase activity"/>
    <property type="evidence" value="ECO:0007669"/>
    <property type="project" value="UniProtKB-KW"/>
</dbReference>
<accession>A0AAQ3JMJ8</accession>